<organism evidence="5 6">
    <name type="scientific">Ancylobacter aquaticus</name>
    <dbReference type="NCBI Taxonomy" id="100"/>
    <lineage>
        <taxon>Bacteria</taxon>
        <taxon>Pseudomonadati</taxon>
        <taxon>Pseudomonadota</taxon>
        <taxon>Alphaproteobacteria</taxon>
        <taxon>Hyphomicrobiales</taxon>
        <taxon>Xanthobacteraceae</taxon>
        <taxon>Ancylobacter</taxon>
    </lineage>
</organism>
<dbReference type="EC" id="2.5.1.18" evidence="1"/>
<dbReference type="Gene3D" id="3.40.30.10">
    <property type="entry name" value="Glutaredoxin"/>
    <property type="match status" value="1"/>
</dbReference>
<dbReference type="InterPro" id="IPR040079">
    <property type="entry name" value="Glutathione_S-Trfase"/>
</dbReference>
<evidence type="ECO:0000256" key="1">
    <source>
        <dbReference type="ARBA" id="ARBA00012452"/>
    </source>
</evidence>
<feature type="domain" description="GST C-terminal" evidence="4">
    <location>
        <begin position="96"/>
        <end position="221"/>
    </location>
</feature>
<dbReference type="GO" id="GO:0005737">
    <property type="term" value="C:cytoplasm"/>
    <property type="evidence" value="ECO:0007669"/>
    <property type="project" value="TreeGrafter"/>
</dbReference>
<dbReference type="AlphaFoldDB" id="A0A4V2PI90"/>
<evidence type="ECO:0000256" key="2">
    <source>
        <dbReference type="ARBA" id="ARBA00022679"/>
    </source>
</evidence>
<dbReference type="PANTHER" id="PTHR43900">
    <property type="entry name" value="GLUTATHIONE S-TRANSFERASE RHO"/>
    <property type="match status" value="1"/>
</dbReference>
<evidence type="ECO:0000259" key="3">
    <source>
        <dbReference type="PROSITE" id="PS50404"/>
    </source>
</evidence>
<keyword evidence="2 5" id="KW-0808">Transferase</keyword>
<dbReference type="SUPFAM" id="SSF52833">
    <property type="entry name" value="Thioredoxin-like"/>
    <property type="match status" value="1"/>
</dbReference>
<protein>
    <recommendedName>
        <fullName evidence="1">glutathione transferase</fullName>
        <ecNumber evidence="1">2.5.1.18</ecNumber>
    </recommendedName>
</protein>
<dbReference type="Pfam" id="PF00043">
    <property type="entry name" value="GST_C"/>
    <property type="match status" value="1"/>
</dbReference>
<dbReference type="Pfam" id="PF13417">
    <property type="entry name" value="GST_N_3"/>
    <property type="match status" value="1"/>
</dbReference>
<dbReference type="InterPro" id="IPR004046">
    <property type="entry name" value="GST_C"/>
</dbReference>
<accession>A0A4V2PI90</accession>
<dbReference type="PANTHER" id="PTHR43900:SF3">
    <property type="entry name" value="GLUTATHIONE S-TRANSFERASE RHO"/>
    <property type="match status" value="1"/>
</dbReference>
<proteinExistence type="predicted"/>
<name>A0A4V2PI90_ANCAQ</name>
<gene>
    <name evidence="5" type="ORF">EV667_3567</name>
</gene>
<evidence type="ECO:0000313" key="6">
    <source>
        <dbReference type="Proteomes" id="UP000295030"/>
    </source>
</evidence>
<dbReference type="InterPro" id="IPR010987">
    <property type="entry name" value="Glutathione-S-Trfase_C-like"/>
</dbReference>
<feature type="domain" description="GST N-terminal" evidence="3">
    <location>
        <begin position="10"/>
        <end position="91"/>
    </location>
</feature>
<dbReference type="InterPro" id="IPR036282">
    <property type="entry name" value="Glutathione-S-Trfase_C_sf"/>
</dbReference>
<dbReference type="GO" id="GO:0006749">
    <property type="term" value="P:glutathione metabolic process"/>
    <property type="evidence" value="ECO:0007669"/>
    <property type="project" value="TreeGrafter"/>
</dbReference>
<keyword evidence="6" id="KW-1185">Reference proteome</keyword>
<dbReference type="InterPro" id="IPR036249">
    <property type="entry name" value="Thioredoxin-like_sf"/>
</dbReference>
<dbReference type="RefSeq" id="WP_165901642.1">
    <property type="nucleotide sequence ID" value="NZ_SMFY01000003.1"/>
</dbReference>
<dbReference type="SUPFAM" id="SSF47616">
    <property type="entry name" value="GST C-terminal domain-like"/>
    <property type="match status" value="1"/>
</dbReference>
<dbReference type="SFLD" id="SFLDG00358">
    <property type="entry name" value="Main_(cytGST)"/>
    <property type="match status" value="1"/>
</dbReference>
<evidence type="ECO:0000259" key="4">
    <source>
        <dbReference type="PROSITE" id="PS50405"/>
    </source>
</evidence>
<dbReference type="InterPro" id="IPR004045">
    <property type="entry name" value="Glutathione_S-Trfase_N"/>
</dbReference>
<dbReference type="CDD" id="cd00299">
    <property type="entry name" value="GST_C_family"/>
    <property type="match status" value="1"/>
</dbReference>
<comment type="caution">
    <text evidence="5">The sequence shown here is derived from an EMBL/GenBank/DDBJ whole genome shotgun (WGS) entry which is preliminary data.</text>
</comment>
<dbReference type="Gene3D" id="1.20.1050.10">
    <property type="match status" value="1"/>
</dbReference>
<dbReference type="GO" id="GO:0043295">
    <property type="term" value="F:glutathione binding"/>
    <property type="evidence" value="ECO:0007669"/>
    <property type="project" value="TreeGrafter"/>
</dbReference>
<reference evidence="5 6" key="1">
    <citation type="submission" date="2019-03" db="EMBL/GenBank/DDBJ databases">
        <title>Genomic Encyclopedia of Type Strains, Phase IV (KMG-IV): sequencing the most valuable type-strain genomes for metagenomic binning, comparative biology and taxonomic classification.</title>
        <authorList>
            <person name="Goeker M."/>
        </authorList>
    </citation>
    <scope>NUCLEOTIDE SEQUENCE [LARGE SCALE GENOMIC DNA]</scope>
    <source>
        <strain evidence="5 6">DSM 101</strain>
    </source>
</reference>
<dbReference type="PROSITE" id="PS50405">
    <property type="entry name" value="GST_CTER"/>
    <property type="match status" value="1"/>
</dbReference>
<sequence>MTAPDDAPAARPRVFGTPDSVYVRIVRLTLIEKGVDHELVPVDPFAPEGLPPGYRERHPFGRIPAFEHDGFRLYETGAITRYVNEALAGPPLLPDDARARARANQIISIADSYAYRALVWGVYVERVEKPAHGEPSDEARLVGALDEARLCLAAIEALMAGAPFLAGPQLSLADLHLAPMIDYVRQAPEGAALLAAHPGLAAWWAHMAARPSLQQLGLAAR</sequence>
<dbReference type="EMBL" id="SMFY01000003">
    <property type="protein sequence ID" value="TCK23726.1"/>
    <property type="molecule type" value="Genomic_DNA"/>
</dbReference>
<dbReference type="PROSITE" id="PS50404">
    <property type="entry name" value="GST_NTER"/>
    <property type="match status" value="1"/>
</dbReference>
<dbReference type="Proteomes" id="UP000295030">
    <property type="component" value="Unassembled WGS sequence"/>
</dbReference>
<evidence type="ECO:0000313" key="5">
    <source>
        <dbReference type="EMBL" id="TCK23726.1"/>
    </source>
</evidence>
<dbReference type="GO" id="GO:0004364">
    <property type="term" value="F:glutathione transferase activity"/>
    <property type="evidence" value="ECO:0007669"/>
    <property type="project" value="UniProtKB-EC"/>
</dbReference>
<dbReference type="SFLD" id="SFLDS00019">
    <property type="entry name" value="Glutathione_Transferase_(cytos"/>
    <property type="match status" value="1"/>
</dbReference>